<comment type="caution">
    <text evidence="1">The sequence shown here is derived from an EMBL/GenBank/DDBJ whole genome shotgun (WGS) entry which is preliminary data.</text>
</comment>
<dbReference type="EMBL" id="CM055734">
    <property type="protein sequence ID" value="KAJ8009346.1"/>
    <property type="molecule type" value="Genomic_DNA"/>
</dbReference>
<organism evidence="1 2">
    <name type="scientific">Dallia pectoralis</name>
    <name type="common">Alaska blackfish</name>
    <dbReference type="NCBI Taxonomy" id="75939"/>
    <lineage>
        <taxon>Eukaryota</taxon>
        <taxon>Metazoa</taxon>
        <taxon>Chordata</taxon>
        <taxon>Craniata</taxon>
        <taxon>Vertebrata</taxon>
        <taxon>Euteleostomi</taxon>
        <taxon>Actinopterygii</taxon>
        <taxon>Neopterygii</taxon>
        <taxon>Teleostei</taxon>
        <taxon>Protacanthopterygii</taxon>
        <taxon>Esociformes</taxon>
        <taxon>Umbridae</taxon>
        <taxon>Dallia</taxon>
    </lineage>
</organism>
<gene>
    <name evidence="1" type="ORF">DPEC_G00087940</name>
</gene>
<protein>
    <submittedName>
        <fullName evidence="1">Uncharacterized protein</fullName>
    </submittedName>
</protein>
<accession>A0ACC2H0B1</accession>
<evidence type="ECO:0000313" key="1">
    <source>
        <dbReference type="EMBL" id="KAJ8009346.1"/>
    </source>
</evidence>
<evidence type="ECO:0000313" key="2">
    <source>
        <dbReference type="Proteomes" id="UP001157502"/>
    </source>
</evidence>
<name>A0ACC2H0B1_DALPE</name>
<reference evidence="1" key="1">
    <citation type="submission" date="2021-05" db="EMBL/GenBank/DDBJ databases">
        <authorList>
            <person name="Pan Q."/>
            <person name="Jouanno E."/>
            <person name="Zahm M."/>
            <person name="Klopp C."/>
            <person name="Cabau C."/>
            <person name="Louis A."/>
            <person name="Berthelot C."/>
            <person name="Parey E."/>
            <person name="Roest Crollius H."/>
            <person name="Montfort J."/>
            <person name="Robinson-Rechavi M."/>
            <person name="Bouchez O."/>
            <person name="Lampietro C."/>
            <person name="Lopez Roques C."/>
            <person name="Donnadieu C."/>
            <person name="Postlethwait J."/>
            <person name="Bobe J."/>
            <person name="Dillon D."/>
            <person name="Chandos A."/>
            <person name="von Hippel F."/>
            <person name="Guiguen Y."/>
        </authorList>
    </citation>
    <scope>NUCLEOTIDE SEQUENCE</scope>
    <source>
        <strain evidence="1">YG-Jan2019</strain>
    </source>
</reference>
<dbReference type="Proteomes" id="UP001157502">
    <property type="component" value="Chromosome 7"/>
</dbReference>
<sequence length="376" mass="43967">MDNKMPKTTASRNPYLVFLGAILVSSVVIFFIYFQPSSNECHSRLEDFPFVKDAVPVSIEKLEKPVEKPILLLWFWPLGVHWNLDSCKPIYNIDSCVLTADRSLYNKADAVIIFHKDIRWDLSNLPPSPRPAFQKWIWYHVESPTNTARIPGLENIFNLTLSYRRDADITVRNELTVLRSTEMDQEFVLPKKDKVVCWIVSNNDPRTGTSTRAKFFQELAKHIHINLFGTAFTGSRLRYEDYYPTLASCKFYLSFENSIHRDYITEKVNGPLSAGAVPVVMGPPRENYEQFIPAKSFIHINDFPDAKSLADFLLQLDQNDEMYLGYFEWRRFYKAKPHLLTLQEEFIQPVCLACEHMAREKKYYNVVHDLYNWYFS</sequence>
<keyword evidence="2" id="KW-1185">Reference proteome</keyword>
<proteinExistence type="predicted"/>